<reference evidence="3" key="6">
    <citation type="submission" date="2011-05" db="EMBL/GenBank/DDBJ databases">
        <title>Complete sequence of Collimonas fungivorans Ter331.</title>
        <authorList>
            <person name="Leveau J.H."/>
        </authorList>
    </citation>
    <scope>NUCLEOTIDE SEQUENCE [LARGE SCALE GENOMIC DNA]</scope>
    <source>
        <strain evidence="3">Ter331</strain>
    </source>
</reference>
<protein>
    <submittedName>
        <fullName evidence="2">Uncharacterized protein</fullName>
    </submittedName>
</protein>
<dbReference type="Proteomes" id="UP000008392">
    <property type="component" value="Chromosome"/>
</dbReference>
<dbReference type="KEGG" id="cfu:CFU_0482"/>
<evidence type="ECO:0000313" key="3">
    <source>
        <dbReference type="Proteomes" id="UP000008392"/>
    </source>
</evidence>
<reference evidence="2 3" key="4">
    <citation type="journal article" date="2010" name="Environ. Microbiol.">
        <title>The bacterial genus Collimonas: mycophagy, weathering and other adaptive solutions to life in oligotrophic soil environments.</title>
        <authorList>
            <person name="Leveau J.H."/>
            <person name="Uroz S."/>
            <person name="de Boer W."/>
        </authorList>
    </citation>
    <scope>NUCLEOTIDE SEQUENCE [LARGE SCALE GENOMIC DNA]</scope>
    <source>
        <strain evidence="2 3">Ter331</strain>
    </source>
</reference>
<proteinExistence type="predicted"/>
<evidence type="ECO:0000256" key="1">
    <source>
        <dbReference type="SAM" id="MobiDB-lite"/>
    </source>
</evidence>
<keyword evidence="3" id="KW-1185">Reference proteome</keyword>
<dbReference type="EMBL" id="CP002745">
    <property type="protein sequence ID" value="AEK60319.1"/>
    <property type="molecule type" value="Genomic_DNA"/>
</dbReference>
<reference evidence="2 3" key="1">
    <citation type="journal article" date="2004" name="Environ. Microbiol.">
        <title>Phylogeny-function analysis of (meta)genomic libraries: screening for expression of ribosomal RNA genes by large-insert library fluorescent in situ hybridization (LIL-FISH).</title>
        <authorList>
            <person name="Leveau J.H."/>
            <person name="Gerards S."/>
            <person name="de Boer W."/>
            <person name="van Veen J.A."/>
        </authorList>
    </citation>
    <scope>NUCLEOTIDE SEQUENCE [LARGE SCALE GENOMIC DNA]</scope>
    <source>
        <strain evidence="2 3">Ter331</strain>
    </source>
</reference>
<sequence>MAKKRQIEMFPQAGKLKQGEQQQQKKNNDQQPFVGAQGGISQS</sequence>
<name>G0AGI9_COLFT</name>
<feature type="compositionally biased region" description="Low complexity" evidence="1">
    <location>
        <begin position="12"/>
        <end position="31"/>
    </location>
</feature>
<evidence type="ECO:0000313" key="2">
    <source>
        <dbReference type="EMBL" id="AEK60319.1"/>
    </source>
</evidence>
<organism evidence="2 3">
    <name type="scientific">Collimonas fungivorans (strain Ter331)</name>
    <dbReference type="NCBI Taxonomy" id="1005048"/>
    <lineage>
        <taxon>Bacteria</taxon>
        <taxon>Pseudomonadati</taxon>
        <taxon>Pseudomonadota</taxon>
        <taxon>Betaproteobacteria</taxon>
        <taxon>Burkholderiales</taxon>
        <taxon>Oxalobacteraceae</taxon>
        <taxon>Collimonas</taxon>
    </lineage>
</organism>
<reference evidence="2 3" key="3">
    <citation type="journal article" date="2008" name="FEMS Microbiol. Ecol.">
        <title>Identification and characterization of genes underlying chitinolysis in Collimonas fungivorans Ter331.</title>
        <authorList>
            <person name="Fritsche K."/>
            <person name="de Boer W."/>
            <person name="Gerards S."/>
            <person name="van den Berg M."/>
            <person name="van Veen J.A."/>
            <person name="Leveau J.H."/>
        </authorList>
    </citation>
    <scope>NUCLEOTIDE SEQUENCE [LARGE SCALE GENOMIC DNA]</scope>
    <source>
        <strain evidence="2 3">Ter331</strain>
    </source>
</reference>
<dbReference type="HOGENOM" id="CLU_3232201_0_0_4"/>
<reference evidence="2 3" key="2">
    <citation type="journal article" date="2006" name="J. Microbiol. Methods">
        <title>Genomic flank-sequencing of plasposon insertion sites for rapid identification of functional genes.</title>
        <authorList>
            <person name="Leveau J.H."/>
            <person name="Gerards S."/>
            <person name="Fritsche K."/>
            <person name="Zondag G."/>
            <person name="van Veen J.A."/>
        </authorList>
    </citation>
    <scope>NUCLEOTIDE SEQUENCE [LARGE SCALE GENOMIC DNA]</scope>
    <source>
        <strain evidence="2 3">Ter331</strain>
    </source>
</reference>
<feature type="region of interest" description="Disordered" evidence="1">
    <location>
        <begin position="1"/>
        <end position="43"/>
    </location>
</feature>
<accession>G0AGI9</accession>
<gene>
    <name evidence="2" type="ordered locus">CFU_0482</name>
</gene>
<dbReference type="AlphaFoldDB" id="G0AGI9"/>
<reference evidence="2 3" key="5">
    <citation type="journal article" date="2011" name="ISME J.">
        <title>Dual transcriptional profiling of a bacterial/fungal confrontation: Collimonas fungivorans versus Aspergillus niger.</title>
        <authorList>
            <person name="Mela F."/>
            <person name="Fritsche K."/>
            <person name="de Boer W."/>
            <person name="van Veen J.A."/>
            <person name="de Graaff L.H."/>
            <person name="van den Berg M."/>
            <person name="Leveau J.H."/>
        </authorList>
    </citation>
    <scope>NUCLEOTIDE SEQUENCE [LARGE SCALE GENOMIC DNA]</scope>
    <source>
        <strain evidence="2 3">Ter331</strain>
    </source>
</reference>